<comment type="caution">
    <text evidence="1">The sequence shown here is derived from an EMBL/GenBank/DDBJ whole genome shotgun (WGS) entry which is preliminary data.</text>
</comment>
<proteinExistence type="predicted"/>
<evidence type="ECO:0000313" key="1">
    <source>
        <dbReference type="EMBL" id="KAK7040142.1"/>
    </source>
</evidence>
<protein>
    <submittedName>
        <fullName evidence="1">Uncharacterized protein</fullName>
    </submittedName>
</protein>
<dbReference type="Proteomes" id="UP001383192">
    <property type="component" value="Unassembled WGS sequence"/>
</dbReference>
<accession>A0AAW0CN30</accession>
<dbReference type="AlphaFoldDB" id="A0AAW0CN30"/>
<dbReference type="EMBL" id="JAYKXP010000038">
    <property type="protein sequence ID" value="KAK7040142.1"/>
    <property type="molecule type" value="Genomic_DNA"/>
</dbReference>
<organism evidence="1 2">
    <name type="scientific">Paramarasmius palmivorus</name>
    <dbReference type="NCBI Taxonomy" id="297713"/>
    <lineage>
        <taxon>Eukaryota</taxon>
        <taxon>Fungi</taxon>
        <taxon>Dikarya</taxon>
        <taxon>Basidiomycota</taxon>
        <taxon>Agaricomycotina</taxon>
        <taxon>Agaricomycetes</taxon>
        <taxon>Agaricomycetidae</taxon>
        <taxon>Agaricales</taxon>
        <taxon>Marasmiineae</taxon>
        <taxon>Marasmiaceae</taxon>
        <taxon>Paramarasmius</taxon>
    </lineage>
</organism>
<name>A0AAW0CN30_9AGAR</name>
<gene>
    <name evidence="1" type="ORF">VNI00_009948</name>
</gene>
<sequence>MEKTSLSRRTNEQYRYKNITFDDRDVEHLRYSDNWFLTGTYNASNVGETGTLASSNSLATVTFEPANGFFYYGMRRSGPDCDPEDQHFEDIDVSNRTDDGHNPPVRKGCFSIDATLI</sequence>
<keyword evidence="2" id="KW-1185">Reference proteome</keyword>
<evidence type="ECO:0000313" key="2">
    <source>
        <dbReference type="Proteomes" id="UP001383192"/>
    </source>
</evidence>
<reference evidence="1 2" key="1">
    <citation type="submission" date="2024-01" db="EMBL/GenBank/DDBJ databases">
        <title>A draft genome for a cacao thread blight-causing isolate of Paramarasmius palmivorus.</title>
        <authorList>
            <person name="Baruah I.K."/>
            <person name="Bukari Y."/>
            <person name="Amoako-Attah I."/>
            <person name="Meinhardt L.W."/>
            <person name="Bailey B.A."/>
            <person name="Cohen S.P."/>
        </authorList>
    </citation>
    <scope>NUCLEOTIDE SEQUENCE [LARGE SCALE GENOMIC DNA]</scope>
    <source>
        <strain evidence="1 2">GH-12</strain>
    </source>
</reference>